<reference evidence="1 2" key="1">
    <citation type="submission" date="2021-05" db="EMBL/GenBank/DDBJ databases">
        <title>The draft genome of Geobacter chapellei DSM 13688.</title>
        <authorList>
            <person name="Xu Z."/>
            <person name="Masuda Y."/>
            <person name="Itoh H."/>
            <person name="Senoo K."/>
        </authorList>
    </citation>
    <scope>NUCLEOTIDE SEQUENCE [LARGE SCALE GENOMIC DNA]</scope>
    <source>
        <strain evidence="1 2">DSM 13688</strain>
    </source>
</reference>
<dbReference type="Proteomes" id="UP000784128">
    <property type="component" value="Unassembled WGS sequence"/>
</dbReference>
<comment type="caution">
    <text evidence="1">The sequence shown here is derived from an EMBL/GenBank/DDBJ whole genome shotgun (WGS) entry which is preliminary data.</text>
</comment>
<organism evidence="1 2">
    <name type="scientific">Pelotalea chapellei</name>
    <dbReference type="NCBI Taxonomy" id="44671"/>
    <lineage>
        <taxon>Bacteria</taxon>
        <taxon>Pseudomonadati</taxon>
        <taxon>Thermodesulfobacteriota</taxon>
        <taxon>Desulfuromonadia</taxon>
        <taxon>Geobacterales</taxon>
        <taxon>Geobacteraceae</taxon>
        <taxon>Pelotalea</taxon>
    </lineage>
</organism>
<evidence type="ECO:0000313" key="2">
    <source>
        <dbReference type="Proteomes" id="UP000784128"/>
    </source>
</evidence>
<sequence>MITKFKKEVLNLGAEACLPSILSDEWLDYLDQELMALDTEDEPDISCSLAAVVTLLMSKKGSQDKYSATLDCLFDKLIDFRMEIGLEIVHRRTGIKYGPATLKTILTNRTVKIQKIKQDDLQ</sequence>
<dbReference type="EMBL" id="JAHDYS010000001">
    <property type="protein sequence ID" value="MBT1070312.1"/>
    <property type="molecule type" value="Genomic_DNA"/>
</dbReference>
<dbReference type="RefSeq" id="WP_214296021.1">
    <property type="nucleotide sequence ID" value="NZ_JAHDYS010000001.1"/>
</dbReference>
<proteinExistence type="predicted"/>
<keyword evidence="2" id="KW-1185">Reference proteome</keyword>
<accession>A0ABS5U3T5</accession>
<evidence type="ECO:0000313" key="1">
    <source>
        <dbReference type="EMBL" id="MBT1070312.1"/>
    </source>
</evidence>
<protein>
    <submittedName>
        <fullName evidence="1">Uncharacterized protein</fullName>
    </submittedName>
</protein>
<gene>
    <name evidence="1" type="ORF">KJB30_00795</name>
</gene>
<name>A0ABS5U3T5_9BACT</name>